<dbReference type="VEuPathDB" id="AmoebaDB:EHI5A_006480"/>
<gene>
    <name evidence="7" type="ORF">CL6EHI_120360</name>
</gene>
<protein>
    <submittedName>
        <fullName evidence="7">Grainin putative</fullName>
    </submittedName>
</protein>
<dbReference type="InterPro" id="IPR002048">
    <property type="entry name" value="EF_hand_dom"/>
</dbReference>
<dbReference type="GO" id="GO:0005509">
    <property type="term" value="F:calcium ion binding"/>
    <property type="evidence" value="ECO:0007669"/>
    <property type="project" value="InterPro"/>
</dbReference>
<keyword evidence="4" id="KW-0677">Repeat</keyword>
<dbReference type="VEuPathDB" id="AmoebaDB:KM1_004310"/>
<dbReference type="Proteomes" id="UP000078387">
    <property type="component" value="Unassembled WGS sequence"/>
</dbReference>
<keyword evidence="5" id="KW-0106">Calcium</keyword>
<evidence type="ECO:0000259" key="6">
    <source>
        <dbReference type="PROSITE" id="PS50222"/>
    </source>
</evidence>
<dbReference type="GO" id="GO:0005737">
    <property type="term" value="C:cytoplasm"/>
    <property type="evidence" value="ECO:0007669"/>
    <property type="project" value="UniProtKB-SubCell"/>
</dbReference>
<reference evidence="7 8" key="1">
    <citation type="submission" date="2016-05" db="EMBL/GenBank/DDBJ databases">
        <title>First whole genome sequencing of Entamoeba histolytica HM1:IMSS-clone-6.</title>
        <authorList>
            <person name="Mukherjee Avik.K."/>
            <person name="Izumyama S."/>
            <person name="Nakada-Tsukui K."/>
            <person name="Nozaki T."/>
        </authorList>
    </citation>
    <scope>NUCLEOTIDE SEQUENCE [LARGE SCALE GENOMIC DNA]</scope>
    <source>
        <strain evidence="7 8">HM1:IMSS clone 6</strain>
    </source>
</reference>
<dbReference type="InterPro" id="IPR011992">
    <property type="entry name" value="EF-hand-dom_pair"/>
</dbReference>
<feature type="domain" description="EF-hand" evidence="6">
    <location>
        <begin position="79"/>
        <end position="114"/>
    </location>
</feature>
<evidence type="ECO:0000256" key="5">
    <source>
        <dbReference type="ARBA" id="ARBA00022837"/>
    </source>
</evidence>
<dbReference type="SUPFAM" id="SSF47473">
    <property type="entry name" value="EF-hand"/>
    <property type="match status" value="1"/>
</dbReference>
<dbReference type="Gene3D" id="1.10.238.10">
    <property type="entry name" value="EF-hand"/>
    <property type="match status" value="1"/>
</dbReference>
<dbReference type="VEuPathDB" id="AmoebaDB:EHI7A_101500"/>
<proteinExistence type="predicted"/>
<dbReference type="GO" id="GO:0048306">
    <property type="term" value="F:calcium-dependent protein binding"/>
    <property type="evidence" value="ECO:0007669"/>
    <property type="project" value="UniProtKB-ARBA"/>
</dbReference>
<dbReference type="InterPro" id="IPR018247">
    <property type="entry name" value="EF_Hand_1_Ca_BS"/>
</dbReference>
<dbReference type="PROSITE" id="PS50222">
    <property type="entry name" value="EF_HAND_2"/>
    <property type="match status" value="2"/>
</dbReference>
<dbReference type="AlphaFoldDB" id="A0A5K1U271"/>
<feature type="domain" description="EF-hand" evidence="6">
    <location>
        <begin position="117"/>
        <end position="144"/>
    </location>
</feature>
<dbReference type="PANTHER" id="PTHR46212:SF3">
    <property type="entry name" value="GH27120P"/>
    <property type="match status" value="1"/>
</dbReference>
<keyword evidence="2" id="KW-0963">Cytoplasm</keyword>
<accession>A0A5K1U271</accession>
<comment type="caution">
    <text evidence="7">The sequence shown here is derived from an EMBL/GenBank/DDBJ whole genome shotgun (WGS) entry which is preliminary data.</text>
</comment>
<dbReference type="Pfam" id="PF13202">
    <property type="entry name" value="EF-hand_5"/>
    <property type="match status" value="1"/>
</dbReference>
<dbReference type="VEuPathDB" id="AmoebaDB:EHI_120360"/>
<evidence type="ECO:0000256" key="3">
    <source>
        <dbReference type="ARBA" id="ARBA00022723"/>
    </source>
</evidence>
<evidence type="ECO:0000256" key="1">
    <source>
        <dbReference type="ARBA" id="ARBA00004496"/>
    </source>
</evidence>
<dbReference type="VEuPathDB" id="AmoebaDB:EHI8A_236300"/>
<dbReference type="EMBL" id="BDEQ01000001">
    <property type="protein sequence ID" value="GAT97914.1"/>
    <property type="molecule type" value="Genomic_DNA"/>
</dbReference>
<dbReference type="Pfam" id="PF13499">
    <property type="entry name" value="EF-hand_7"/>
    <property type="match status" value="1"/>
</dbReference>
<evidence type="ECO:0000256" key="4">
    <source>
        <dbReference type="ARBA" id="ARBA00022737"/>
    </source>
</evidence>
<dbReference type="SMART" id="SM00054">
    <property type="entry name" value="EFh"/>
    <property type="match status" value="3"/>
</dbReference>
<dbReference type="PANTHER" id="PTHR46212">
    <property type="entry name" value="PEFLIN"/>
    <property type="match status" value="1"/>
</dbReference>
<sequence>MSLFAIQQAADAWIVQNITATYQADENIKKEWWFPLACSISGTEFRNLQNWFIKVDKDKSGTLELTELRSARWPNGVKLDDETCRHLMRIFDVDFSGSISFYEYLAMMKFVELTTSVFRKYDVDKSGNLDLKEIQTALPDLGFDLNTKSCQVITKLCGKGLFSKKIQLPQFIGCAAYLGQIRTIYQHGFKQAQGDFNRPVFAKFLNLVMSLVDDA</sequence>
<dbReference type="PROSITE" id="PS00018">
    <property type="entry name" value="EF_HAND_1"/>
    <property type="match status" value="2"/>
</dbReference>
<comment type="subcellular location">
    <subcellularLocation>
        <location evidence="1">Cytoplasm</location>
    </subcellularLocation>
</comment>
<dbReference type="InterPro" id="IPR051426">
    <property type="entry name" value="Peflin/Sorcin_CaBP"/>
</dbReference>
<name>A0A5K1U271_ENTHI</name>
<keyword evidence="3" id="KW-0479">Metal-binding</keyword>
<evidence type="ECO:0000313" key="8">
    <source>
        <dbReference type="Proteomes" id="UP000078387"/>
    </source>
</evidence>
<evidence type="ECO:0000313" key="7">
    <source>
        <dbReference type="EMBL" id="GAT97914.1"/>
    </source>
</evidence>
<organism evidence="7 8">
    <name type="scientific">Entamoeba histolytica</name>
    <dbReference type="NCBI Taxonomy" id="5759"/>
    <lineage>
        <taxon>Eukaryota</taxon>
        <taxon>Amoebozoa</taxon>
        <taxon>Evosea</taxon>
        <taxon>Archamoebae</taxon>
        <taxon>Mastigamoebida</taxon>
        <taxon>Entamoebidae</taxon>
        <taxon>Entamoeba</taxon>
    </lineage>
</organism>
<dbReference type="OMA" id="LNQFIYC"/>
<evidence type="ECO:0000256" key="2">
    <source>
        <dbReference type="ARBA" id="ARBA00022490"/>
    </source>
</evidence>